<dbReference type="EMBL" id="WINI01000005">
    <property type="protein sequence ID" value="MQR01151.1"/>
    <property type="molecule type" value="Genomic_DNA"/>
</dbReference>
<dbReference type="Proteomes" id="UP000451565">
    <property type="component" value="Unassembled WGS sequence"/>
</dbReference>
<evidence type="ECO:0000313" key="2">
    <source>
        <dbReference type="Proteomes" id="UP000451565"/>
    </source>
</evidence>
<name>A0A843YV20_9BURK</name>
<dbReference type="InterPro" id="IPR023214">
    <property type="entry name" value="HAD_sf"/>
</dbReference>
<dbReference type="AlphaFoldDB" id="A0A843YV20"/>
<accession>A0A843YV20</accession>
<sequence length="236" mass="27411">MKTQNEIVFLFDCDNTLFDNDRLRDDLQAHLDRKFGVWARDRYWQIYEELRAELGYADYLGALQRFRFEVNNDERALLRMSAFFLDYPFADHLFPNVLDVLAYLEKSGPTVVLSDGDMVFQPHKIQYSGLWQAVDGRVLIYLHKEKMLADVERHYPAQHYVMVDDKLSILAGMKKIWGKRLTTVFVCQGHYALDPHNVATYPPADITVQRIDDLLGYDMPVLLAAAGKENAEMRPS</sequence>
<dbReference type="Pfam" id="PF00702">
    <property type="entry name" value="Hydrolase"/>
    <property type="match status" value="1"/>
</dbReference>
<comment type="caution">
    <text evidence="1">The sequence shown here is derived from an EMBL/GenBank/DDBJ whole genome shotgun (WGS) entry which is preliminary data.</text>
</comment>
<organism evidence="1 2">
    <name type="scientific">Glaciimonas soli</name>
    <dbReference type="NCBI Taxonomy" id="2590999"/>
    <lineage>
        <taxon>Bacteria</taxon>
        <taxon>Pseudomonadati</taxon>
        <taxon>Pseudomonadota</taxon>
        <taxon>Betaproteobacteria</taxon>
        <taxon>Burkholderiales</taxon>
        <taxon>Oxalobacteraceae</taxon>
        <taxon>Glaciimonas</taxon>
    </lineage>
</organism>
<dbReference type="SUPFAM" id="SSF56784">
    <property type="entry name" value="HAD-like"/>
    <property type="match status" value="1"/>
</dbReference>
<dbReference type="SFLD" id="SFLDG01129">
    <property type="entry name" value="C1.5:_HAD__Beta-PGM__Phosphata"/>
    <property type="match status" value="1"/>
</dbReference>
<dbReference type="SFLD" id="SFLDS00003">
    <property type="entry name" value="Haloacid_Dehalogenase"/>
    <property type="match status" value="1"/>
</dbReference>
<reference evidence="1 2" key="1">
    <citation type="submission" date="2019-10" db="EMBL/GenBank/DDBJ databases">
        <title>Glaciimonas soli sp. nov., a psychrophilic bacterium isolated from the forest soil of a high elevation mountain in Taiwan.</title>
        <authorList>
            <person name="Wang L.-T."/>
            <person name="Shieh W.Y."/>
        </authorList>
    </citation>
    <scope>NUCLEOTIDE SEQUENCE [LARGE SCALE GENOMIC DNA]</scope>
    <source>
        <strain evidence="1 2">GS1</strain>
    </source>
</reference>
<keyword evidence="2" id="KW-1185">Reference proteome</keyword>
<keyword evidence="1" id="KW-0378">Hydrolase</keyword>
<dbReference type="InterPro" id="IPR036412">
    <property type="entry name" value="HAD-like_sf"/>
</dbReference>
<dbReference type="Gene3D" id="1.10.286.50">
    <property type="match status" value="1"/>
</dbReference>
<evidence type="ECO:0000313" key="1">
    <source>
        <dbReference type="EMBL" id="MQR01151.1"/>
    </source>
</evidence>
<gene>
    <name evidence="1" type="ORF">GEV47_10725</name>
</gene>
<dbReference type="Gene3D" id="3.40.50.1000">
    <property type="entry name" value="HAD superfamily/HAD-like"/>
    <property type="match status" value="1"/>
</dbReference>
<protein>
    <submittedName>
        <fullName evidence="1">HAD family hydrolase</fullName>
    </submittedName>
</protein>
<dbReference type="OrthoDB" id="152220at2"/>
<dbReference type="GO" id="GO:0016787">
    <property type="term" value="F:hydrolase activity"/>
    <property type="evidence" value="ECO:0007669"/>
    <property type="project" value="UniProtKB-KW"/>
</dbReference>
<proteinExistence type="predicted"/>
<dbReference type="RefSeq" id="WP_153234787.1">
    <property type="nucleotide sequence ID" value="NZ_WINI01000005.1"/>
</dbReference>